<proteinExistence type="predicted"/>
<name>A0A813KJW0_POLGL</name>
<dbReference type="AlphaFoldDB" id="A0A813KJW0"/>
<comment type="caution">
    <text evidence="2">The sequence shown here is derived from an EMBL/GenBank/DDBJ whole genome shotgun (WGS) entry which is preliminary data.</text>
</comment>
<reference evidence="2" key="1">
    <citation type="submission" date="2021-02" db="EMBL/GenBank/DDBJ databases">
        <authorList>
            <person name="Dougan E. K."/>
            <person name="Rhodes N."/>
            <person name="Thang M."/>
            <person name="Chan C."/>
        </authorList>
    </citation>
    <scope>NUCLEOTIDE SEQUENCE</scope>
</reference>
<sequence length="354" mass="39512">MELLEDAQVQQALMELDSRSGGHLAAWEPPWALEGLDELDASALATVPAATLRAWAQSFAAVAVVQQLVDSVHSDAGSILQPMSFALEDQSTNSNNNDNSTAWSAAEDEVIDAEDVDFAAAERHEERCAPEPGGSEVEQQQQQQQQQQQPGGSEVEKQQQQQQQHQQLPEGSEVEETSDWAEALQGEQLLQPQQEEQQQEQQQQEHQQQQVQEQQQQQQLKARDENEEQQEPQDVADVADSDEMEYQPKTLTVDDSEQEDDEIVAVELHHAASGSKHRTDAVVLVPSSARMGQVRTALEQVLGLDEGRATGLRLLRPEEQAEAEVRHVYEDNESLGDQRRLLFLFPEDSEDSVD</sequence>
<feature type="compositionally biased region" description="Low complexity" evidence="1">
    <location>
        <begin position="139"/>
        <end position="149"/>
    </location>
</feature>
<protein>
    <submittedName>
        <fullName evidence="2">Uncharacterized protein</fullName>
    </submittedName>
</protein>
<evidence type="ECO:0000313" key="3">
    <source>
        <dbReference type="Proteomes" id="UP000626109"/>
    </source>
</evidence>
<evidence type="ECO:0000256" key="1">
    <source>
        <dbReference type="SAM" id="MobiDB-lite"/>
    </source>
</evidence>
<feature type="compositionally biased region" description="Low complexity" evidence="1">
    <location>
        <begin position="184"/>
        <end position="220"/>
    </location>
</feature>
<accession>A0A813KJW0</accession>
<dbReference type="EMBL" id="CAJNNW010031238">
    <property type="protein sequence ID" value="CAE8706556.1"/>
    <property type="molecule type" value="Genomic_DNA"/>
</dbReference>
<feature type="region of interest" description="Disordered" evidence="1">
    <location>
        <begin position="123"/>
        <end position="259"/>
    </location>
</feature>
<gene>
    <name evidence="2" type="ORF">PGLA2088_LOCUS34248</name>
</gene>
<organism evidence="2 3">
    <name type="scientific">Polarella glacialis</name>
    <name type="common">Dinoflagellate</name>
    <dbReference type="NCBI Taxonomy" id="89957"/>
    <lineage>
        <taxon>Eukaryota</taxon>
        <taxon>Sar</taxon>
        <taxon>Alveolata</taxon>
        <taxon>Dinophyceae</taxon>
        <taxon>Suessiales</taxon>
        <taxon>Suessiaceae</taxon>
        <taxon>Polarella</taxon>
    </lineage>
</organism>
<dbReference type="Proteomes" id="UP000626109">
    <property type="component" value="Unassembled WGS sequence"/>
</dbReference>
<evidence type="ECO:0000313" key="2">
    <source>
        <dbReference type="EMBL" id="CAE8706556.1"/>
    </source>
</evidence>
<feature type="compositionally biased region" description="Low complexity" evidence="1">
    <location>
        <begin position="158"/>
        <end position="167"/>
    </location>
</feature>